<dbReference type="Proteomes" id="UP001153076">
    <property type="component" value="Unassembled WGS sequence"/>
</dbReference>
<feature type="region of interest" description="Disordered" evidence="1">
    <location>
        <begin position="31"/>
        <end position="60"/>
    </location>
</feature>
<dbReference type="AlphaFoldDB" id="A0A9Q1KZP7"/>
<feature type="domain" description="NAD(P)-binding" evidence="2">
    <location>
        <begin position="118"/>
        <end position="282"/>
    </location>
</feature>
<reference evidence="3" key="1">
    <citation type="submission" date="2022-04" db="EMBL/GenBank/DDBJ databases">
        <title>Carnegiea gigantea Genome sequencing and assembly v2.</title>
        <authorList>
            <person name="Copetti D."/>
            <person name="Sanderson M.J."/>
            <person name="Burquez A."/>
            <person name="Wojciechowski M.F."/>
        </authorList>
    </citation>
    <scope>NUCLEOTIDE SEQUENCE</scope>
    <source>
        <strain evidence="3">SGP5-SGP5p</strain>
        <tissue evidence="3">Aerial part</tissue>
    </source>
</reference>
<feature type="compositionally biased region" description="Basic and acidic residues" evidence="1">
    <location>
        <begin position="351"/>
        <end position="362"/>
    </location>
</feature>
<evidence type="ECO:0000259" key="2">
    <source>
        <dbReference type="Pfam" id="PF13460"/>
    </source>
</evidence>
<dbReference type="EMBL" id="JAKOGI010000003">
    <property type="protein sequence ID" value="KAJ8452629.1"/>
    <property type="molecule type" value="Genomic_DNA"/>
</dbReference>
<dbReference type="PANTHER" id="PTHR47711">
    <property type="entry name" value="PROTEIN PLASTID TRANSCRIPTIONALLY ACTIVE 16, CHLOROPLASTIC"/>
    <property type="match status" value="1"/>
</dbReference>
<protein>
    <recommendedName>
        <fullName evidence="2">NAD(P)-binding domain-containing protein</fullName>
    </recommendedName>
</protein>
<dbReference type="CDD" id="cd22249">
    <property type="entry name" value="UDM1_RNF168_RNF169-like"/>
    <property type="match status" value="1"/>
</dbReference>
<dbReference type="Pfam" id="PF13460">
    <property type="entry name" value="NAD_binding_10"/>
    <property type="match status" value="1"/>
</dbReference>
<sequence>MAATSNSFLITTTPHSRLALKTPRQVTVFAKNGSPFPSFRPRKPALDEESDEGGSANTNRNPFQFKWGKISYVKSLIPVVSSPPAFAGPARRKDTGTVFVAGATVFSFFVMNNWQIISREESKRLNAVESVFEDAESIAKAIGNASKVVVTIGPTENGPADKVTTSDALQVVEAAQLAGVGHVAVIYDEAASTASPTSVLNGISTFFNNLFSRSQPLTIAEFLEKVIQTDVKYTFIRSTLTDDFSPESDYNVVVAAEGSASKTDYKVSRLQMAALVANLFSNTGIAEDKVVEVYTDPSAPMKPLDELFSVIPEDGRRKAYEEALAKAKAEEEARKAEVQALEAEEAKRRLKEEMKRVSEQEARAPSPAEEAKQKAKEGGTSVNGFVNKAKDLATGFSWENFGSQLASMVKTLDLPTIEVEIATVQGKAQNLSAQKAVIKPTQQGKPKSKPKPEPEIEERGEEVKVEVKSFFGGLVKQETYYIDDD</sequence>
<evidence type="ECO:0000256" key="1">
    <source>
        <dbReference type="SAM" id="MobiDB-lite"/>
    </source>
</evidence>
<accession>A0A9Q1KZP7</accession>
<keyword evidence="4" id="KW-1185">Reference proteome</keyword>
<feature type="region of interest" description="Disordered" evidence="1">
    <location>
        <begin position="351"/>
        <end position="383"/>
    </location>
</feature>
<gene>
    <name evidence="3" type="ORF">Cgig2_004965</name>
</gene>
<feature type="region of interest" description="Disordered" evidence="1">
    <location>
        <begin position="434"/>
        <end position="461"/>
    </location>
</feature>
<comment type="caution">
    <text evidence="3">The sequence shown here is derived from an EMBL/GenBank/DDBJ whole genome shotgun (WGS) entry which is preliminary data.</text>
</comment>
<evidence type="ECO:0000313" key="4">
    <source>
        <dbReference type="Proteomes" id="UP001153076"/>
    </source>
</evidence>
<dbReference type="OrthoDB" id="514963at2759"/>
<organism evidence="3 4">
    <name type="scientific">Carnegiea gigantea</name>
    <dbReference type="NCBI Taxonomy" id="171969"/>
    <lineage>
        <taxon>Eukaryota</taxon>
        <taxon>Viridiplantae</taxon>
        <taxon>Streptophyta</taxon>
        <taxon>Embryophyta</taxon>
        <taxon>Tracheophyta</taxon>
        <taxon>Spermatophyta</taxon>
        <taxon>Magnoliopsida</taxon>
        <taxon>eudicotyledons</taxon>
        <taxon>Gunneridae</taxon>
        <taxon>Pentapetalae</taxon>
        <taxon>Caryophyllales</taxon>
        <taxon>Cactineae</taxon>
        <taxon>Cactaceae</taxon>
        <taxon>Cactoideae</taxon>
        <taxon>Echinocereeae</taxon>
        <taxon>Carnegiea</taxon>
    </lineage>
</organism>
<evidence type="ECO:0000313" key="3">
    <source>
        <dbReference type="EMBL" id="KAJ8452629.1"/>
    </source>
</evidence>
<dbReference type="PANTHER" id="PTHR47711:SF2">
    <property type="entry name" value="PROTEIN PLASTID TRANSCRIPTIONALLY ACTIVE 16, CHLOROPLASTIC"/>
    <property type="match status" value="1"/>
</dbReference>
<dbReference type="InterPro" id="IPR016040">
    <property type="entry name" value="NAD(P)-bd_dom"/>
</dbReference>
<name>A0A9Q1KZP7_9CARY</name>
<dbReference type="Gene3D" id="3.40.50.720">
    <property type="entry name" value="NAD(P)-binding Rossmann-like Domain"/>
    <property type="match status" value="1"/>
</dbReference>
<proteinExistence type="predicted"/>